<dbReference type="RefSeq" id="XP_009041854.1">
    <property type="nucleotide sequence ID" value="XM_009043606.1"/>
</dbReference>
<name>F0YN69_AURAN</name>
<proteinExistence type="predicted"/>
<accession>F0YN69</accession>
<evidence type="ECO:0000313" key="2">
    <source>
        <dbReference type="EMBL" id="EGB03455.1"/>
    </source>
</evidence>
<dbReference type="EMBL" id="GL833171">
    <property type="protein sequence ID" value="EGB03455.1"/>
    <property type="molecule type" value="Genomic_DNA"/>
</dbReference>
<dbReference type="Proteomes" id="UP000002729">
    <property type="component" value="Unassembled WGS sequence"/>
</dbReference>
<keyword evidence="1" id="KW-1133">Transmembrane helix</keyword>
<evidence type="ECO:0000256" key="1">
    <source>
        <dbReference type="SAM" id="Phobius"/>
    </source>
</evidence>
<dbReference type="AlphaFoldDB" id="F0YN69"/>
<evidence type="ECO:0000313" key="3">
    <source>
        <dbReference type="Proteomes" id="UP000002729"/>
    </source>
</evidence>
<dbReference type="GeneID" id="20226551"/>
<keyword evidence="3" id="KW-1185">Reference proteome</keyword>
<feature type="transmembrane region" description="Helical" evidence="1">
    <location>
        <begin position="283"/>
        <end position="304"/>
    </location>
</feature>
<sequence length="468" mass="52369">MFFGASAHYPYKNKISQNAGYTNVRDGMYFTDLWLLGKHVGLFAEVTSDDIVTNRDYNALDFAYFCPPRKLGDLRYKILAHYSWPGLVGGVRARLLATFQSTDNPVDVLVGSPSAYLTSKTTWHRTRKWGTDHFHSLLQEEGGGVYGPMLFATLGSKTTKMKDDWKVQQVVCPMEGIANAGRILSTYTCSFYGGMVKYNSFTPLTLSITFWQFEYSTWATYTTLILALNWNNESAAAKKMSKAAPVFQVYKKEISVAVVFLLVVESQMWLAYVLWMGPWTRLFNGYLILFLIYPTMCFAMAMIFQREAGKVVDNLAAGGSTNAALVAFRKKMITNLARGGLSDIAGYFFVLFSAGLPGNHANVAFSSTIRVTFKTLVTSPSGGSTEEGAEQGQKHQLRYEVVVFLSFVVGRLLVDVVVDVVCLDKRLIVIVNFVNFVNRGCHNSLLVHRRRRSAEKWRPRPGLGRGPC</sequence>
<keyword evidence="1" id="KW-0812">Transmembrane</keyword>
<dbReference type="KEGG" id="aaf:AURANDRAFT_68003"/>
<keyword evidence="1" id="KW-0472">Membrane</keyword>
<gene>
    <name evidence="2" type="ORF">AURANDRAFT_68003</name>
</gene>
<feature type="transmembrane region" description="Helical" evidence="1">
    <location>
        <begin position="254"/>
        <end position="277"/>
    </location>
</feature>
<protein>
    <submittedName>
        <fullName evidence="2">Uncharacterized protein</fullName>
    </submittedName>
</protein>
<reference evidence="2 3" key="1">
    <citation type="journal article" date="2011" name="Proc. Natl. Acad. Sci. U.S.A.">
        <title>Niche of harmful alga Aureococcus anophagefferens revealed through ecogenomics.</title>
        <authorList>
            <person name="Gobler C.J."/>
            <person name="Berry D.L."/>
            <person name="Dyhrman S.T."/>
            <person name="Wilhelm S.W."/>
            <person name="Salamov A."/>
            <person name="Lobanov A.V."/>
            <person name="Zhang Y."/>
            <person name="Collier J.L."/>
            <person name="Wurch L.L."/>
            <person name="Kustka A.B."/>
            <person name="Dill B.D."/>
            <person name="Shah M."/>
            <person name="VerBerkmoes N.C."/>
            <person name="Kuo A."/>
            <person name="Terry A."/>
            <person name="Pangilinan J."/>
            <person name="Lindquist E.A."/>
            <person name="Lucas S."/>
            <person name="Paulsen I.T."/>
            <person name="Hattenrath-Lehmann T.K."/>
            <person name="Talmage S.C."/>
            <person name="Walker E.A."/>
            <person name="Koch F."/>
            <person name="Burson A.M."/>
            <person name="Marcoval M.A."/>
            <person name="Tang Y.Z."/>
            <person name="Lecleir G.R."/>
            <person name="Coyne K.J."/>
            <person name="Berg G.M."/>
            <person name="Bertrand E.M."/>
            <person name="Saito M.A."/>
            <person name="Gladyshev V.N."/>
            <person name="Grigoriev I.V."/>
        </authorList>
    </citation>
    <scope>NUCLEOTIDE SEQUENCE [LARGE SCALE GENOMIC DNA]</scope>
    <source>
        <strain evidence="3">CCMP 1984</strain>
    </source>
</reference>
<dbReference type="InParanoid" id="F0YN69"/>
<organism evidence="3">
    <name type="scientific">Aureococcus anophagefferens</name>
    <name type="common">Harmful bloom alga</name>
    <dbReference type="NCBI Taxonomy" id="44056"/>
    <lineage>
        <taxon>Eukaryota</taxon>
        <taxon>Sar</taxon>
        <taxon>Stramenopiles</taxon>
        <taxon>Ochrophyta</taxon>
        <taxon>Pelagophyceae</taxon>
        <taxon>Pelagomonadales</taxon>
        <taxon>Pelagomonadaceae</taxon>
        <taxon>Aureococcus</taxon>
    </lineage>
</organism>